<evidence type="ECO:0000313" key="3">
    <source>
        <dbReference type="Proteomes" id="UP000765509"/>
    </source>
</evidence>
<proteinExistence type="predicted"/>
<feature type="region of interest" description="Disordered" evidence="1">
    <location>
        <begin position="1"/>
        <end position="22"/>
    </location>
</feature>
<accession>A0A9Q3E698</accession>
<keyword evidence="3" id="KW-1185">Reference proteome</keyword>
<evidence type="ECO:0000256" key="1">
    <source>
        <dbReference type="SAM" id="MobiDB-lite"/>
    </source>
</evidence>
<organism evidence="2 3">
    <name type="scientific">Austropuccinia psidii MF-1</name>
    <dbReference type="NCBI Taxonomy" id="1389203"/>
    <lineage>
        <taxon>Eukaryota</taxon>
        <taxon>Fungi</taxon>
        <taxon>Dikarya</taxon>
        <taxon>Basidiomycota</taxon>
        <taxon>Pucciniomycotina</taxon>
        <taxon>Pucciniomycetes</taxon>
        <taxon>Pucciniales</taxon>
        <taxon>Sphaerophragmiaceae</taxon>
        <taxon>Austropuccinia</taxon>
    </lineage>
</organism>
<dbReference type="EMBL" id="AVOT02023160">
    <property type="protein sequence ID" value="MBW0513066.1"/>
    <property type="molecule type" value="Genomic_DNA"/>
</dbReference>
<protein>
    <submittedName>
        <fullName evidence="2">Uncharacterized protein</fullName>
    </submittedName>
</protein>
<comment type="caution">
    <text evidence="2">The sequence shown here is derived from an EMBL/GenBank/DDBJ whole genome shotgun (WGS) entry which is preliminary data.</text>
</comment>
<reference evidence="2" key="1">
    <citation type="submission" date="2021-03" db="EMBL/GenBank/DDBJ databases">
        <title>Draft genome sequence of rust myrtle Austropuccinia psidii MF-1, a brazilian biotype.</title>
        <authorList>
            <person name="Quecine M.C."/>
            <person name="Pachon D.M.R."/>
            <person name="Bonatelli M.L."/>
            <person name="Correr F.H."/>
            <person name="Franceschini L.M."/>
            <person name="Leite T.F."/>
            <person name="Margarido G.R.A."/>
            <person name="Almeida C.A."/>
            <person name="Ferrarezi J.A."/>
            <person name="Labate C.A."/>
        </authorList>
    </citation>
    <scope>NUCLEOTIDE SEQUENCE</scope>
    <source>
        <strain evidence="2">MF-1</strain>
    </source>
</reference>
<evidence type="ECO:0000313" key="2">
    <source>
        <dbReference type="EMBL" id="MBW0513066.1"/>
    </source>
</evidence>
<sequence length="128" mass="15226">MPKLSTPFSHIRSPVKSKEEKTNTFMTDLSHQDNNQVLMKEAPQLKECPIFTGEGEYYHILFIKTIYMLQEDYSIPEELITAILHSLFEKTEESWYYGIRQTNGKNTWSWWKNEKITKGGKDAWRYKI</sequence>
<gene>
    <name evidence="2" type="ORF">O181_052781</name>
</gene>
<dbReference type="AlphaFoldDB" id="A0A9Q3E698"/>
<name>A0A9Q3E698_9BASI</name>
<dbReference type="Proteomes" id="UP000765509">
    <property type="component" value="Unassembled WGS sequence"/>
</dbReference>